<reference evidence="2" key="1">
    <citation type="submission" date="2023-08" db="EMBL/GenBank/DDBJ databases">
        <title>Rhodospirillaceae gen. nov., a novel taxon isolated from the Yangtze River Yuezi River estuary sludge.</title>
        <authorList>
            <person name="Ruan L."/>
        </authorList>
    </citation>
    <scope>NUCLEOTIDE SEQUENCE [LARGE SCALE GENOMIC DNA]</scope>
    <source>
        <strain evidence="2">R-7</strain>
    </source>
</reference>
<sequence>MQSETFRKWLLERGCHFDRTPRGRAKHLSQATVAVRREGRVSALPLVGSRKRLPDDVVQSIVEQLGLDPAELPGPKSRV</sequence>
<comment type="caution">
    <text evidence="1">The sequence shown here is derived from an EMBL/GenBank/DDBJ whole genome shotgun (WGS) entry which is preliminary data.</text>
</comment>
<organism evidence="1 2">
    <name type="scientific">Dongia sedimenti</name>
    <dbReference type="NCBI Taxonomy" id="3064282"/>
    <lineage>
        <taxon>Bacteria</taxon>
        <taxon>Pseudomonadati</taxon>
        <taxon>Pseudomonadota</taxon>
        <taxon>Alphaproteobacteria</taxon>
        <taxon>Rhodospirillales</taxon>
        <taxon>Dongiaceae</taxon>
        <taxon>Dongia</taxon>
    </lineage>
</organism>
<evidence type="ECO:0000313" key="2">
    <source>
        <dbReference type="Proteomes" id="UP001230156"/>
    </source>
</evidence>
<name>A0ABU0YS05_9PROT</name>
<proteinExistence type="predicted"/>
<protein>
    <recommendedName>
        <fullName evidence="3">Type II toxin-antitoxin system HicA family toxin</fullName>
    </recommendedName>
</protein>
<accession>A0ABU0YS05</accession>
<dbReference type="Proteomes" id="UP001230156">
    <property type="component" value="Unassembled WGS sequence"/>
</dbReference>
<gene>
    <name evidence="1" type="ORF">Q8A70_22625</name>
</gene>
<dbReference type="EMBL" id="JAUYVI010000007">
    <property type="protein sequence ID" value="MDQ7250503.1"/>
    <property type="molecule type" value="Genomic_DNA"/>
</dbReference>
<dbReference type="RefSeq" id="WP_379959860.1">
    <property type="nucleotide sequence ID" value="NZ_JAUYVI010000007.1"/>
</dbReference>
<keyword evidence="2" id="KW-1185">Reference proteome</keyword>
<evidence type="ECO:0008006" key="3">
    <source>
        <dbReference type="Google" id="ProtNLM"/>
    </source>
</evidence>
<evidence type="ECO:0000313" key="1">
    <source>
        <dbReference type="EMBL" id="MDQ7250503.1"/>
    </source>
</evidence>